<protein>
    <submittedName>
        <fullName evidence="1">Uncharacterized protein</fullName>
    </submittedName>
</protein>
<sequence length="53" mass="5778">MDQQEAERLVAATQRLHVAWLQVDGIVCHRENVNVTGGQGSQDYAPGNDMLGV</sequence>
<accession>A0A8J3IXB9</accession>
<evidence type="ECO:0000313" key="2">
    <source>
        <dbReference type="Proteomes" id="UP000597444"/>
    </source>
</evidence>
<gene>
    <name evidence="1" type="ORF">KSF_085650</name>
</gene>
<evidence type="ECO:0000313" key="1">
    <source>
        <dbReference type="EMBL" id="GHO98517.1"/>
    </source>
</evidence>
<proteinExistence type="predicted"/>
<organism evidence="1 2">
    <name type="scientific">Reticulibacter mediterranei</name>
    <dbReference type="NCBI Taxonomy" id="2778369"/>
    <lineage>
        <taxon>Bacteria</taxon>
        <taxon>Bacillati</taxon>
        <taxon>Chloroflexota</taxon>
        <taxon>Ktedonobacteria</taxon>
        <taxon>Ktedonobacterales</taxon>
        <taxon>Reticulibacteraceae</taxon>
        <taxon>Reticulibacter</taxon>
    </lineage>
</organism>
<comment type="caution">
    <text evidence="1">The sequence shown here is derived from an EMBL/GenBank/DDBJ whole genome shotgun (WGS) entry which is preliminary data.</text>
</comment>
<dbReference type="EMBL" id="BNJK01000002">
    <property type="protein sequence ID" value="GHO98517.1"/>
    <property type="molecule type" value="Genomic_DNA"/>
</dbReference>
<name>A0A8J3IXB9_9CHLR</name>
<dbReference type="AlphaFoldDB" id="A0A8J3IXB9"/>
<dbReference type="Proteomes" id="UP000597444">
    <property type="component" value="Unassembled WGS sequence"/>
</dbReference>
<reference evidence="1" key="1">
    <citation type="submission" date="2020-10" db="EMBL/GenBank/DDBJ databases">
        <title>Taxonomic study of unclassified bacteria belonging to the class Ktedonobacteria.</title>
        <authorList>
            <person name="Yabe S."/>
            <person name="Wang C.M."/>
            <person name="Zheng Y."/>
            <person name="Sakai Y."/>
            <person name="Cavaletti L."/>
            <person name="Monciardini P."/>
            <person name="Donadio S."/>
        </authorList>
    </citation>
    <scope>NUCLEOTIDE SEQUENCE</scope>
    <source>
        <strain evidence="1">ID150040</strain>
    </source>
</reference>
<keyword evidence="2" id="KW-1185">Reference proteome</keyword>